<dbReference type="WBParaSite" id="Gr19_v10_g9202.t1">
    <property type="protein sequence ID" value="Gr19_v10_g9202.t1"/>
    <property type="gene ID" value="Gr19_v10_g9202"/>
</dbReference>
<organism evidence="1 2">
    <name type="scientific">Globodera rostochiensis</name>
    <name type="common">Golden nematode worm</name>
    <name type="synonym">Heterodera rostochiensis</name>
    <dbReference type="NCBI Taxonomy" id="31243"/>
    <lineage>
        <taxon>Eukaryota</taxon>
        <taxon>Metazoa</taxon>
        <taxon>Ecdysozoa</taxon>
        <taxon>Nematoda</taxon>
        <taxon>Chromadorea</taxon>
        <taxon>Rhabditida</taxon>
        <taxon>Tylenchina</taxon>
        <taxon>Tylenchomorpha</taxon>
        <taxon>Tylenchoidea</taxon>
        <taxon>Heteroderidae</taxon>
        <taxon>Heteroderinae</taxon>
        <taxon>Globodera</taxon>
    </lineage>
</organism>
<reference evidence="2" key="1">
    <citation type="submission" date="2022-11" db="UniProtKB">
        <authorList>
            <consortium name="WormBaseParasite"/>
        </authorList>
    </citation>
    <scope>IDENTIFICATION</scope>
</reference>
<protein>
    <submittedName>
        <fullName evidence="2">Uncharacterized protein</fullName>
    </submittedName>
</protein>
<dbReference type="Proteomes" id="UP000887572">
    <property type="component" value="Unplaced"/>
</dbReference>
<name>A0A914IEN2_GLORO</name>
<accession>A0A914IEN2</accession>
<proteinExistence type="predicted"/>
<dbReference type="AlphaFoldDB" id="A0A914IEN2"/>
<evidence type="ECO:0000313" key="1">
    <source>
        <dbReference type="Proteomes" id="UP000887572"/>
    </source>
</evidence>
<sequence>MIGPKNELQTFLTAYKCSSKDQSKTPPIIYSFGHSTGEIVAISLNKNISTESKQNFNFLLKLSEIELTPFDILILAKEIEFDLHSNFAGPNIKDIYYLVLDHFYRFGPISEFYKVEFKVEHYCNLVNFMLQLMNRVKESPNLSEYFVNAEFSTELEQKFSPFCGGCPCELEPIQRTINYIKNVQIRLFILKLWQDLVNEGQETEEDQLMAIERKGTENDDKNAFGLIVTLNDELEKAKTFCIEKI</sequence>
<evidence type="ECO:0000313" key="2">
    <source>
        <dbReference type="WBParaSite" id="Gr19_v10_g9202.t1"/>
    </source>
</evidence>
<keyword evidence="1" id="KW-1185">Reference proteome</keyword>